<evidence type="ECO:0000256" key="2">
    <source>
        <dbReference type="ARBA" id="ARBA00010617"/>
    </source>
</evidence>
<comment type="subcellular location">
    <subcellularLocation>
        <location evidence="1">Membrane</location>
        <topology evidence="1">Single-pass membrane protein</topology>
    </subcellularLocation>
</comment>
<evidence type="ECO:0000256" key="5">
    <source>
        <dbReference type="ARBA" id="ARBA00022723"/>
    </source>
</evidence>
<dbReference type="PRINTS" id="PR00463">
    <property type="entry name" value="EP450I"/>
</dbReference>
<dbReference type="GO" id="GO:0016020">
    <property type="term" value="C:membrane"/>
    <property type="evidence" value="ECO:0007669"/>
    <property type="project" value="UniProtKB-SubCell"/>
</dbReference>
<evidence type="ECO:0000313" key="15">
    <source>
        <dbReference type="RefSeq" id="XP_008465257.2"/>
    </source>
</evidence>
<gene>
    <name evidence="15" type="primary">LOC103502912</name>
</gene>
<dbReference type="AlphaFoldDB" id="A0A1S3CNV5"/>
<dbReference type="SUPFAM" id="SSF48264">
    <property type="entry name" value="Cytochrome P450"/>
    <property type="match status" value="1"/>
</dbReference>
<dbReference type="PROSITE" id="PS00086">
    <property type="entry name" value="CYTOCHROME_P450"/>
    <property type="match status" value="1"/>
</dbReference>
<evidence type="ECO:0000256" key="6">
    <source>
        <dbReference type="ARBA" id="ARBA00022989"/>
    </source>
</evidence>
<dbReference type="Gramene" id="MELO3C026824.2.1">
    <property type="protein sequence ID" value="MELO3C026824.2.1"/>
    <property type="gene ID" value="MELO3C026824.2"/>
</dbReference>
<keyword evidence="14" id="KW-1185">Reference proteome</keyword>
<dbReference type="Proteomes" id="UP001652600">
    <property type="component" value="Chromosome 10"/>
</dbReference>
<sequence length="529" mass="59963">MEGYVISGFVLVFPTAVVMAVVMILLHFYFYGAWRRTADVRRKLRAQGVTGPPPSILYGNLPEMQKIQLQTAAMASPLHCASAIVAHDYTSTLFPYFVEWRKQYGPLYTYSTGTRQHLYANKVELVKDLSLSNNLNVGKPFYVTRKLAPILGQSVVRSNGSVWAVQRKVIASEFFMDRVRAMGFHMVDAASCLINKWERRVGDGTVEIDVDEDLREFSADVISRACFGSSYEKGKEIFSKLRDLQKLISEDSFLFGYSSWSDRFLRPRKHKSIKRLEKEIESIIWETVQQRQKECSKTSSSDKDLLQLIMEATINDPNIGARDSSKNFIVDNCKSIYFAGHESTAVAATWSLMLLALHPEWQDRIRSEFAQACPDGHLDTTATLQLKSVNMVIHETLRLYPPAAFVARETFAETQLGNVVVPKGVCLWTLIPMLHREVEIWGEDANKFKPERFANGVAKACKFPQAYVPFGAGPRLCLGKNFALVELKIIISLIVSKFRFSLSPEYHHCPSYRMVVEPANGVKIVFQRL</sequence>
<comment type="cofactor">
    <cofactor evidence="11">
        <name>heme</name>
        <dbReference type="ChEBI" id="CHEBI:30413"/>
    </cofactor>
</comment>
<dbReference type="GO" id="GO:0016705">
    <property type="term" value="F:oxidoreductase activity, acting on paired donors, with incorporation or reduction of molecular oxygen"/>
    <property type="evidence" value="ECO:0007669"/>
    <property type="project" value="InterPro"/>
</dbReference>
<keyword evidence="10 13" id="KW-0472">Membrane</keyword>
<dbReference type="eggNOG" id="KOG0157">
    <property type="taxonomic scope" value="Eukaryota"/>
</dbReference>
<keyword evidence="6 13" id="KW-1133">Transmembrane helix</keyword>
<evidence type="ECO:0000256" key="9">
    <source>
        <dbReference type="ARBA" id="ARBA00023033"/>
    </source>
</evidence>
<keyword evidence="7 12" id="KW-0560">Oxidoreductase</keyword>
<reference evidence="15" key="1">
    <citation type="submission" date="2025-08" db="UniProtKB">
        <authorList>
            <consortium name="RefSeq"/>
        </authorList>
    </citation>
    <scope>IDENTIFICATION</scope>
    <source>
        <tissue evidence="15">Stem</tissue>
    </source>
</reference>
<dbReference type="GO" id="GO:0005506">
    <property type="term" value="F:iron ion binding"/>
    <property type="evidence" value="ECO:0007669"/>
    <property type="project" value="InterPro"/>
</dbReference>
<dbReference type="Gene3D" id="1.10.630.10">
    <property type="entry name" value="Cytochrome P450"/>
    <property type="match status" value="1"/>
</dbReference>
<protein>
    <submittedName>
        <fullName evidence="15">Cytochrome P450 714A1-like</fullName>
    </submittedName>
</protein>
<dbReference type="KEGG" id="cmo:103502912"/>
<evidence type="ECO:0000256" key="11">
    <source>
        <dbReference type="PIRSR" id="PIRSR602401-1"/>
    </source>
</evidence>
<dbReference type="PRINTS" id="PR00385">
    <property type="entry name" value="P450"/>
</dbReference>
<keyword evidence="9 12" id="KW-0503">Monooxygenase</keyword>
<evidence type="ECO:0000256" key="13">
    <source>
        <dbReference type="SAM" id="Phobius"/>
    </source>
</evidence>
<dbReference type="InterPro" id="IPR002401">
    <property type="entry name" value="Cyt_P450_E_grp-I"/>
</dbReference>
<dbReference type="Pfam" id="PF00067">
    <property type="entry name" value="p450"/>
    <property type="match status" value="1"/>
</dbReference>
<evidence type="ECO:0000256" key="12">
    <source>
        <dbReference type="RuleBase" id="RU000461"/>
    </source>
</evidence>
<feature type="transmembrane region" description="Helical" evidence="13">
    <location>
        <begin position="6"/>
        <end position="34"/>
    </location>
</feature>
<keyword evidence="5 11" id="KW-0479">Metal-binding</keyword>
<name>A0A1S3CNV5_CUCME</name>
<feature type="binding site" description="axial binding residue" evidence="11">
    <location>
        <position position="477"/>
    </location>
    <ligand>
        <name>heme</name>
        <dbReference type="ChEBI" id="CHEBI:30413"/>
    </ligand>
    <ligandPart>
        <name>Fe</name>
        <dbReference type="ChEBI" id="CHEBI:18248"/>
    </ligandPart>
</feature>
<evidence type="ECO:0000256" key="7">
    <source>
        <dbReference type="ARBA" id="ARBA00023002"/>
    </source>
</evidence>
<evidence type="ECO:0000256" key="4">
    <source>
        <dbReference type="ARBA" id="ARBA00022692"/>
    </source>
</evidence>
<keyword evidence="8 11" id="KW-0408">Iron</keyword>
<dbReference type="InterPro" id="IPR001128">
    <property type="entry name" value="Cyt_P450"/>
</dbReference>
<dbReference type="PANTHER" id="PTHR24282">
    <property type="entry name" value="CYTOCHROME P450 FAMILY MEMBER"/>
    <property type="match status" value="1"/>
</dbReference>
<evidence type="ECO:0000256" key="3">
    <source>
        <dbReference type="ARBA" id="ARBA00022617"/>
    </source>
</evidence>
<dbReference type="InterPro" id="IPR050665">
    <property type="entry name" value="Cytochrome_P450_Monooxygen"/>
</dbReference>
<evidence type="ECO:0000256" key="10">
    <source>
        <dbReference type="ARBA" id="ARBA00023136"/>
    </source>
</evidence>
<proteinExistence type="inferred from homology"/>
<dbReference type="RefSeq" id="XP_008465257.2">
    <property type="nucleotide sequence ID" value="XM_008467035.2"/>
</dbReference>
<dbReference type="GeneID" id="103502912"/>
<organism evidence="14 15">
    <name type="scientific">Cucumis melo</name>
    <name type="common">Muskmelon</name>
    <dbReference type="NCBI Taxonomy" id="3656"/>
    <lineage>
        <taxon>Eukaryota</taxon>
        <taxon>Viridiplantae</taxon>
        <taxon>Streptophyta</taxon>
        <taxon>Embryophyta</taxon>
        <taxon>Tracheophyta</taxon>
        <taxon>Spermatophyta</taxon>
        <taxon>Magnoliopsida</taxon>
        <taxon>eudicotyledons</taxon>
        <taxon>Gunneridae</taxon>
        <taxon>Pentapetalae</taxon>
        <taxon>rosids</taxon>
        <taxon>fabids</taxon>
        <taxon>Cucurbitales</taxon>
        <taxon>Cucurbitaceae</taxon>
        <taxon>Benincaseae</taxon>
        <taxon>Cucumis</taxon>
    </lineage>
</organism>
<accession>A0A1S3CNV5</accession>
<keyword evidence="3 11" id="KW-0349">Heme</keyword>
<dbReference type="GO" id="GO:0020037">
    <property type="term" value="F:heme binding"/>
    <property type="evidence" value="ECO:0007669"/>
    <property type="project" value="InterPro"/>
</dbReference>
<dbReference type="InParanoid" id="A0A1S3CNV5"/>
<evidence type="ECO:0000256" key="8">
    <source>
        <dbReference type="ARBA" id="ARBA00023004"/>
    </source>
</evidence>
<evidence type="ECO:0000256" key="1">
    <source>
        <dbReference type="ARBA" id="ARBA00004167"/>
    </source>
</evidence>
<dbReference type="InterPro" id="IPR017972">
    <property type="entry name" value="Cyt_P450_CS"/>
</dbReference>
<evidence type="ECO:0000313" key="14">
    <source>
        <dbReference type="Proteomes" id="UP001652600"/>
    </source>
</evidence>
<dbReference type="GO" id="GO:0004497">
    <property type="term" value="F:monooxygenase activity"/>
    <property type="evidence" value="ECO:0007669"/>
    <property type="project" value="UniProtKB-KW"/>
</dbReference>
<dbReference type="PANTHER" id="PTHR24282:SF36">
    <property type="entry name" value="CYTOCHROME P450 714A1-RELATED"/>
    <property type="match status" value="1"/>
</dbReference>
<comment type="similarity">
    <text evidence="2 12">Belongs to the cytochrome P450 family.</text>
</comment>
<dbReference type="InterPro" id="IPR036396">
    <property type="entry name" value="Cyt_P450_sf"/>
</dbReference>
<keyword evidence="4 13" id="KW-0812">Transmembrane</keyword>